<sequence>MPAVAHDHRQGLHGDNTLYFNFRHSKPKSHAAVFCPHGGDMGFRLPVGIVSKACAKGGFL</sequence>
<evidence type="ECO:0000313" key="2">
    <source>
        <dbReference type="Proteomes" id="UP000317122"/>
    </source>
</evidence>
<dbReference type="Proteomes" id="UP000317122">
    <property type="component" value="Unassembled WGS sequence"/>
</dbReference>
<accession>A0A562P9W2</accession>
<dbReference type="EMBL" id="VLKT01000006">
    <property type="protein sequence ID" value="TWI40796.1"/>
    <property type="molecule type" value="Genomic_DNA"/>
</dbReference>
<comment type="caution">
    <text evidence="1">The sequence shown here is derived from an EMBL/GenBank/DDBJ whole genome shotgun (WGS) entry which is preliminary data.</text>
</comment>
<organism evidence="1 2">
    <name type="scientific">Mesorhizobium tianshanense</name>
    <dbReference type="NCBI Taxonomy" id="39844"/>
    <lineage>
        <taxon>Bacteria</taxon>
        <taxon>Pseudomonadati</taxon>
        <taxon>Pseudomonadota</taxon>
        <taxon>Alphaproteobacteria</taxon>
        <taxon>Hyphomicrobiales</taxon>
        <taxon>Phyllobacteriaceae</taxon>
        <taxon>Mesorhizobium</taxon>
    </lineage>
</organism>
<gene>
    <name evidence="1" type="ORF">IQ26_01217</name>
</gene>
<protein>
    <submittedName>
        <fullName evidence="1">Uncharacterized protein</fullName>
    </submittedName>
</protein>
<dbReference type="AlphaFoldDB" id="A0A562P9W2"/>
<reference evidence="1 2" key="1">
    <citation type="journal article" date="2015" name="Stand. Genomic Sci.">
        <title>Genomic Encyclopedia of Bacterial and Archaeal Type Strains, Phase III: the genomes of soil and plant-associated and newly described type strains.</title>
        <authorList>
            <person name="Whitman W.B."/>
            <person name="Woyke T."/>
            <person name="Klenk H.P."/>
            <person name="Zhou Y."/>
            <person name="Lilburn T.G."/>
            <person name="Beck B.J."/>
            <person name="De Vos P."/>
            <person name="Vandamme P."/>
            <person name="Eisen J.A."/>
            <person name="Garrity G."/>
            <person name="Hugenholtz P."/>
            <person name="Kyrpides N.C."/>
        </authorList>
    </citation>
    <scope>NUCLEOTIDE SEQUENCE [LARGE SCALE GENOMIC DNA]</scope>
    <source>
        <strain evidence="1 2">CGMCC 1.2546</strain>
    </source>
</reference>
<keyword evidence="2" id="KW-1185">Reference proteome</keyword>
<proteinExistence type="predicted"/>
<evidence type="ECO:0000313" key="1">
    <source>
        <dbReference type="EMBL" id="TWI40796.1"/>
    </source>
</evidence>
<name>A0A562P9W2_9HYPH</name>